<dbReference type="EMBL" id="QPIJ01000021">
    <property type="protein sequence ID" value="RCV91415.1"/>
    <property type="molecule type" value="Genomic_DNA"/>
</dbReference>
<proteinExistence type="predicted"/>
<dbReference type="GO" id="GO:0016787">
    <property type="term" value="F:hydrolase activity"/>
    <property type="evidence" value="ECO:0007669"/>
    <property type="project" value="InterPro"/>
</dbReference>
<dbReference type="InterPro" id="IPR005939">
    <property type="entry name" value="BLH_phosphatase-like"/>
</dbReference>
<protein>
    <submittedName>
        <fullName evidence="3">TIGR01244 family phosphatase</fullName>
    </submittedName>
</protein>
<dbReference type="InterPro" id="IPR029021">
    <property type="entry name" value="Prot-tyrosine_phosphatase-like"/>
</dbReference>
<evidence type="ECO:0000256" key="1">
    <source>
        <dbReference type="SAM" id="MobiDB-lite"/>
    </source>
</evidence>
<accession>A0A368U2Z9</accession>
<reference evidence="3 4" key="1">
    <citation type="submission" date="2018-07" db="EMBL/GenBank/DDBJ databases">
        <title>Halomonas rutogse sp. nov., isolated from Lake TangqianCo on Tibetan Plateau.</title>
        <authorList>
            <person name="Lu H."/>
            <person name="Xing P."/>
            <person name="Wu Q."/>
        </authorList>
    </citation>
    <scope>NUCLEOTIDE SEQUENCE [LARGE SCALE GENOMIC DNA]</scope>
    <source>
        <strain evidence="3 4">TQ8S</strain>
    </source>
</reference>
<gene>
    <name evidence="3" type="ORF">DU506_10350</name>
</gene>
<dbReference type="AlphaFoldDB" id="A0A368U2Z9"/>
<name>A0A368U2Z9_9GAMM</name>
<evidence type="ECO:0000259" key="2">
    <source>
        <dbReference type="Pfam" id="PF04273"/>
    </source>
</evidence>
<dbReference type="Gene3D" id="3.90.190.10">
    <property type="entry name" value="Protein tyrosine phosphatase superfamily"/>
    <property type="match status" value="1"/>
</dbReference>
<feature type="domain" description="Beta-lactamase hydrolase-like protein phosphatase-like" evidence="2">
    <location>
        <begin position="30"/>
        <end position="126"/>
    </location>
</feature>
<feature type="region of interest" description="Disordered" evidence="1">
    <location>
        <begin position="142"/>
        <end position="164"/>
    </location>
</feature>
<evidence type="ECO:0000313" key="4">
    <source>
        <dbReference type="Proteomes" id="UP000253204"/>
    </source>
</evidence>
<evidence type="ECO:0000313" key="3">
    <source>
        <dbReference type="EMBL" id="RCV91415.1"/>
    </source>
</evidence>
<organism evidence="3 4">
    <name type="scientific">Vreelandella rituensis</name>
    <dbReference type="NCBI Taxonomy" id="2282306"/>
    <lineage>
        <taxon>Bacteria</taxon>
        <taxon>Pseudomonadati</taxon>
        <taxon>Pseudomonadota</taxon>
        <taxon>Gammaproteobacteria</taxon>
        <taxon>Oceanospirillales</taxon>
        <taxon>Halomonadaceae</taxon>
        <taxon>Vreelandella</taxon>
    </lineage>
</organism>
<sequence>MDNEAGIWEVTTRESPSTSALALKVGEDVKAQPSYEEIDTLAKEGYRTIISNRPRGETEDQPDMQALKDKAESLGMVWREIPVKPGEYSQQDIDAFSEVLQSSPEPIVGFCRTGKRVSHLWAYSQAPECPIMDLMKASQRAGHDLEPLKDDLHRYAEQKSDTKK</sequence>
<dbReference type="OrthoDB" id="9802771at2"/>
<dbReference type="Proteomes" id="UP000253204">
    <property type="component" value="Unassembled WGS sequence"/>
</dbReference>
<dbReference type="Pfam" id="PF04273">
    <property type="entry name" value="BLH_phosphatase"/>
    <property type="match status" value="1"/>
</dbReference>
<comment type="caution">
    <text evidence="3">The sequence shown here is derived from an EMBL/GenBank/DDBJ whole genome shotgun (WGS) entry which is preliminary data.</text>
</comment>
<keyword evidence="4" id="KW-1185">Reference proteome</keyword>
<dbReference type="RefSeq" id="WP_114486862.1">
    <property type="nucleotide sequence ID" value="NZ_CBCSHM010000049.1"/>
</dbReference>
<dbReference type="NCBIfam" id="TIGR01244">
    <property type="entry name" value="TIGR01244 family sulfur transferase"/>
    <property type="match status" value="1"/>
</dbReference>